<protein>
    <recommendedName>
        <fullName evidence="5">FAD-dependent oxidoreductase 2 FAD-binding domain-containing protein</fullName>
    </recommendedName>
</protein>
<dbReference type="Gene3D" id="3.50.50.60">
    <property type="entry name" value="FAD/NAD(P)-binding domain"/>
    <property type="match status" value="1"/>
</dbReference>
<evidence type="ECO:0000256" key="1">
    <source>
        <dbReference type="ARBA" id="ARBA00010790"/>
    </source>
</evidence>
<dbReference type="OrthoDB" id="4777292at2759"/>
<reference key="2">
    <citation type="submission" date="2011-05" db="EMBL/GenBank/DDBJ databases">
        <title>The Genome Sequence of Magnaporthe oryzae 70-15.</title>
        <authorList>
            <consortium name="The Broad Institute Genome Sequencing Platform"/>
            <person name="Ma L.-J."/>
            <person name="Dead R."/>
            <person name="Young S.K."/>
            <person name="Zeng Q."/>
            <person name="Gargeya S."/>
            <person name="Fitzgerald M."/>
            <person name="Haas B."/>
            <person name="Abouelleil A."/>
            <person name="Alvarado L."/>
            <person name="Arachchi H.M."/>
            <person name="Berlin A."/>
            <person name="Brown A."/>
            <person name="Chapman S.B."/>
            <person name="Chen Z."/>
            <person name="Dunbar C."/>
            <person name="Freedman E."/>
            <person name="Gearin G."/>
            <person name="Gellesch M."/>
            <person name="Goldberg J."/>
            <person name="Griggs A."/>
            <person name="Gujja S."/>
            <person name="Heiman D."/>
            <person name="Howarth C."/>
            <person name="Larson L."/>
            <person name="Lui A."/>
            <person name="MacDonald P.J.P."/>
            <person name="Mehta T."/>
            <person name="Montmayeur A."/>
            <person name="Murphy C."/>
            <person name="Neiman D."/>
            <person name="Pearson M."/>
            <person name="Priest M."/>
            <person name="Roberts A."/>
            <person name="Saif S."/>
            <person name="Shea T."/>
            <person name="Shenoy N."/>
            <person name="Sisk P."/>
            <person name="Stolte C."/>
            <person name="Sykes S."/>
            <person name="Yandava C."/>
            <person name="Wortman J."/>
            <person name="Nusbaum C."/>
            <person name="Birren B."/>
        </authorList>
    </citation>
    <scope>NUCLEOTIDE SEQUENCE</scope>
    <source>
        <strain>70-15</strain>
    </source>
</reference>
<name>G4MXX5_PYRO7</name>
<dbReference type="InterPro" id="IPR003953">
    <property type="entry name" value="FAD-dep_OxRdtase_2_FAD-bd"/>
</dbReference>
<dbReference type="SUPFAM" id="SSF51905">
    <property type="entry name" value="FAD/NAD(P)-binding domain"/>
    <property type="match status" value="1"/>
</dbReference>
<dbReference type="Proteomes" id="UP000009058">
    <property type="component" value="Chromosome 2"/>
</dbReference>
<dbReference type="InParanoid" id="G4MXX5"/>
<evidence type="ECO:0000259" key="5">
    <source>
        <dbReference type="Pfam" id="PF00890"/>
    </source>
</evidence>
<dbReference type="eggNOG" id="ENOG502T1D0">
    <property type="taxonomic scope" value="Eukaryota"/>
</dbReference>
<dbReference type="AlphaFoldDB" id="G4MXX5"/>
<dbReference type="VEuPathDB" id="FungiDB:MGG_08214"/>
<dbReference type="GO" id="GO:0044550">
    <property type="term" value="P:secondary metabolite biosynthetic process"/>
    <property type="evidence" value="ECO:0007669"/>
    <property type="project" value="TreeGrafter"/>
</dbReference>
<gene>
    <name evidence="6" type="ORF">MGG_08214</name>
</gene>
<evidence type="ECO:0000256" key="2">
    <source>
        <dbReference type="ARBA" id="ARBA00022630"/>
    </source>
</evidence>
<dbReference type="KEGG" id="mgr:MGG_08214"/>
<dbReference type="PANTHER" id="PTHR11552:SF138">
    <property type="entry name" value="DEHYDROGENASE PKFF-RELATED"/>
    <property type="match status" value="1"/>
</dbReference>
<evidence type="ECO:0000313" key="6">
    <source>
        <dbReference type="EMBL" id="EHA56065.1"/>
    </source>
</evidence>
<dbReference type="HOGENOM" id="CLU_1835533_0_0_1"/>
<dbReference type="GeneID" id="2678551"/>
<keyword evidence="4" id="KW-0732">Signal</keyword>
<dbReference type="GO" id="GO:0016491">
    <property type="term" value="F:oxidoreductase activity"/>
    <property type="evidence" value="ECO:0007669"/>
    <property type="project" value="UniProtKB-KW"/>
</dbReference>
<accession>G4MXX5</accession>
<keyword evidence="3" id="KW-0560">Oxidoreductase</keyword>
<keyword evidence="2" id="KW-0285">Flavoprotein</keyword>
<feature type="chain" id="PRO_5003465510" description="FAD-dependent oxidoreductase 2 FAD-binding domain-containing protein" evidence="4">
    <location>
        <begin position="20"/>
        <end position="140"/>
    </location>
</feature>
<dbReference type="InterPro" id="IPR036188">
    <property type="entry name" value="FAD/NAD-bd_sf"/>
</dbReference>
<feature type="signal peptide" evidence="4">
    <location>
        <begin position="1"/>
        <end position="19"/>
    </location>
</feature>
<evidence type="ECO:0000256" key="3">
    <source>
        <dbReference type="ARBA" id="ARBA00023002"/>
    </source>
</evidence>
<dbReference type="PANTHER" id="PTHR11552">
    <property type="entry name" value="GLUCOSE-METHANOL-CHOLINE GMC OXIDOREDUCTASE"/>
    <property type="match status" value="1"/>
</dbReference>
<dbReference type="GO" id="GO:0050660">
    <property type="term" value="F:flavin adenine dinucleotide binding"/>
    <property type="evidence" value="ECO:0007669"/>
    <property type="project" value="InterPro"/>
</dbReference>
<dbReference type="OMA" id="WNWSANA"/>
<comment type="similarity">
    <text evidence="1">Belongs to the GMC oxidoreductase family.</text>
</comment>
<sequence>MRWTTFSLAFSYLFYPSESSPTKKTPPRPEFLRKRTTFGTSFGIPGDNATFDYVIVGGGNAGLAVAARLAQQQKGTVAVIEAGSFYEIENSNMSEVPAFASIFTSKGVHDWQLKKRCAFRWNWSANATGSASALFQGGCD</sequence>
<organism evidence="6 7">
    <name type="scientific">Pyricularia oryzae (strain 70-15 / ATCC MYA-4617 / FGSC 8958)</name>
    <name type="common">Rice blast fungus</name>
    <name type="synonym">Magnaporthe oryzae</name>
    <dbReference type="NCBI Taxonomy" id="242507"/>
    <lineage>
        <taxon>Eukaryota</taxon>
        <taxon>Fungi</taxon>
        <taxon>Dikarya</taxon>
        <taxon>Ascomycota</taxon>
        <taxon>Pezizomycotina</taxon>
        <taxon>Sordariomycetes</taxon>
        <taxon>Sordariomycetidae</taxon>
        <taxon>Magnaporthales</taxon>
        <taxon>Pyriculariaceae</taxon>
        <taxon>Pyricularia</taxon>
    </lineage>
</organism>
<dbReference type="InterPro" id="IPR012132">
    <property type="entry name" value="GMC_OxRdtase"/>
</dbReference>
<dbReference type="EMBL" id="CM001232">
    <property type="protein sequence ID" value="EHA56065.1"/>
    <property type="molecule type" value="Genomic_DNA"/>
</dbReference>
<proteinExistence type="inferred from homology"/>
<feature type="domain" description="FAD-dependent oxidoreductase 2 FAD-binding" evidence="5">
    <location>
        <begin position="52"/>
        <end position="88"/>
    </location>
</feature>
<dbReference type="Pfam" id="PF00890">
    <property type="entry name" value="FAD_binding_2"/>
    <property type="match status" value="1"/>
</dbReference>
<keyword evidence="7" id="KW-1185">Reference proteome</keyword>
<reference evidence="6 7" key="1">
    <citation type="journal article" date="2005" name="Nature">
        <title>The genome sequence of the rice blast fungus Magnaporthe grisea.</title>
        <authorList>
            <person name="Dean R.A."/>
            <person name="Talbot N.J."/>
            <person name="Ebbole D.J."/>
            <person name="Farman M.L."/>
            <person name="Mitchell T.K."/>
            <person name="Orbach M.J."/>
            <person name="Thon M."/>
            <person name="Kulkarni R."/>
            <person name="Xu J.R."/>
            <person name="Pan H."/>
            <person name="Read N.D."/>
            <person name="Lee Y.H."/>
            <person name="Carbone I."/>
            <person name="Brown D."/>
            <person name="Oh Y.Y."/>
            <person name="Donofrio N."/>
            <person name="Jeong J.S."/>
            <person name="Soanes D.M."/>
            <person name="Djonovic S."/>
            <person name="Kolomiets E."/>
            <person name="Rehmeyer C."/>
            <person name="Li W."/>
            <person name="Harding M."/>
            <person name="Kim S."/>
            <person name="Lebrun M.H."/>
            <person name="Bohnert H."/>
            <person name="Coughlan S."/>
            <person name="Butler J."/>
            <person name="Calvo S."/>
            <person name="Ma L.J."/>
            <person name="Nicol R."/>
            <person name="Purcell S."/>
            <person name="Nusbaum C."/>
            <person name="Galagan J.E."/>
            <person name="Birren B.W."/>
        </authorList>
    </citation>
    <scope>NUCLEOTIDE SEQUENCE [LARGE SCALE GENOMIC DNA]</scope>
    <source>
        <strain evidence="7">70-15 / ATCC MYA-4617 / FGSC 8958</strain>
    </source>
</reference>
<evidence type="ECO:0000313" key="7">
    <source>
        <dbReference type="Proteomes" id="UP000009058"/>
    </source>
</evidence>
<evidence type="ECO:0000256" key="4">
    <source>
        <dbReference type="SAM" id="SignalP"/>
    </source>
</evidence>
<dbReference type="RefSeq" id="XP_003715872.1">
    <property type="nucleotide sequence ID" value="XM_003715824.1"/>
</dbReference>